<comment type="caution">
    <text evidence="1">The sequence shown here is derived from an EMBL/GenBank/DDBJ whole genome shotgun (WGS) entry which is preliminary data.</text>
</comment>
<keyword evidence="2" id="KW-1185">Reference proteome</keyword>
<reference evidence="1" key="1">
    <citation type="journal article" date="2019" name="bioRxiv">
        <title>The Genome of the Zebra Mussel, Dreissena polymorpha: A Resource for Invasive Species Research.</title>
        <authorList>
            <person name="McCartney M.A."/>
            <person name="Auch B."/>
            <person name="Kono T."/>
            <person name="Mallez S."/>
            <person name="Zhang Y."/>
            <person name="Obille A."/>
            <person name="Becker A."/>
            <person name="Abrahante J.E."/>
            <person name="Garbe J."/>
            <person name="Badalamenti J.P."/>
            <person name="Herman A."/>
            <person name="Mangelson H."/>
            <person name="Liachko I."/>
            <person name="Sullivan S."/>
            <person name="Sone E.D."/>
            <person name="Koren S."/>
            <person name="Silverstein K.A.T."/>
            <person name="Beckman K.B."/>
            <person name="Gohl D.M."/>
        </authorList>
    </citation>
    <scope>NUCLEOTIDE SEQUENCE</scope>
    <source>
        <strain evidence="1">Duluth1</strain>
        <tissue evidence="1">Whole animal</tissue>
    </source>
</reference>
<evidence type="ECO:0000313" key="2">
    <source>
        <dbReference type="Proteomes" id="UP000828390"/>
    </source>
</evidence>
<evidence type="ECO:0000313" key="1">
    <source>
        <dbReference type="EMBL" id="KAH3847141.1"/>
    </source>
</evidence>
<dbReference type="Proteomes" id="UP000828390">
    <property type="component" value="Unassembled WGS sequence"/>
</dbReference>
<gene>
    <name evidence="1" type="ORF">DPMN_089456</name>
</gene>
<dbReference type="AlphaFoldDB" id="A0A9D4QXC4"/>
<name>A0A9D4QXC4_DREPO</name>
<sequence length="119" mass="12945">MLLCVRSRGAGSSQGQWVGVGWVVVLPDTSMFLLLVDGESVRVFQDDPTLPTCHRGGHTVGGFDVFLELHVPGCSVATHGTFVGFLFGVCPHVRLQLVSLHAGERAYRCTQVNVHWSQL</sequence>
<reference evidence="1" key="2">
    <citation type="submission" date="2020-11" db="EMBL/GenBank/DDBJ databases">
        <authorList>
            <person name="McCartney M.A."/>
            <person name="Auch B."/>
            <person name="Kono T."/>
            <person name="Mallez S."/>
            <person name="Becker A."/>
            <person name="Gohl D.M."/>
            <person name="Silverstein K.A.T."/>
            <person name="Koren S."/>
            <person name="Bechman K.B."/>
            <person name="Herman A."/>
            <person name="Abrahante J.E."/>
            <person name="Garbe J."/>
        </authorList>
    </citation>
    <scope>NUCLEOTIDE SEQUENCE</scope>
    <source>
        <strain evidence="1">Duluth1</strain>
        <tissue evidence="1">Whole animal</tissue>
    </source>
</reference>
<organism evidence="1 2">
    <name type="scientific">Dreissena polymorpha</name>
    <name type="common">Zebra mussel</name>
    <name type="synonym">Mytilus polymorpha</name>
    <dbReference type="NCBI Taxonomy" id="45954"/>
    <lineage>
        <taxon>Eukaryota</taxon>
        <taxon>Metazoa</taxon>
        <taxon>Spiralia</taxon>
        <taxon>Lophotrochozoa</taxon>
        <taxon>Mollusca</taxon>
        <taxon>Bivalvia</taxon>
        <taxon>Autobranchia</taxon>
        <taxon>Heteroconchia</taxon>
        <taxon>Euheterodonta</taxon>
        <taxon>Imparidentia</taxon>
        <taxon>Neoheterodontei</taxon>
        <taxon>Myida</taxon>
        <taxon>Dreissenoidea</taxon>
        <taxon>Dreissenidae</taxon>
        <taxon>Dreissena</taxon>
    </lineage>
</organism>
<dbReference type="EMBL" id="JAIWYP010000003">
    <property type="protein sequence ID" value="KAH3847141.1"/>
    <property type="molecule type" value="Genomic_DNA"/>
</dbReference>
<protein>
    <submittedName>
        <fullName evidence="1">Uncharacterized protein</fullName>
    </submittedName>
</protein>
<proteinExistence type="predicted"/>
<accession>A0A9D4QXC4</accession>